<keyword evidence="1" id="KW-0732">Signal</keyword>
<dbReference type="PANTHER" id="PTHR37981:SF1">
    <property type="entry name" value="SGNH HYDROLASE-TYPE ESTERASE DOMAIN-CONTAINING PROTEIN"/>
    <property type="match status" value="1"/>
</dbReference>
<evidence type="ECO:0000313" key="3">
    <source>
        <dbReference type="EMBL" id="MER7188233.1"/>
    </source>
</evidence>
<dbReference type="RefSeq" id="WP_350793115.1">
    <property type="nucleotide sequence ID" value="NZ_JBEPEK010001109.1"/>
</dbReference>
<keyword evidence="4" id="KW-1185">Reference proteome</keyword>
<dbReference type="EC" id="3.1.-.-" evidence="3"/>
<comment type="caution">
    <text evidence="3">The sequence shown here is derived from an EMBL/GenBank/DDBJ whole genome shotgun (WGS) entry which is preliminary data.</text>
</comment>
<evidence type="ECO:0000259" key="2">
    <source>
        <dbReference type="Pfam" id="PF13472"/>
    </source>
</evidence>
<dbReference type="SUPFAM" id="SSF52266">
    <property type="entry name" value="SGNH hydrolase"/>
    <property type="match status" value="1"/>
</dbReference>
<dbReference type="EMBL" id="JBEPEK010001109">
    <property type="protein sequence ID" value="MER7188233.1"/>
    <property type="molecule type" value="Genomic_DNA"/>
</dbReference>
<dbReference type="InterPro" id="IPR036514">
    <property type="entry name" value="SGNH_hydro_sf"/>
</dbReference>
<evidence type="ECO:0000256" key="1">
    <source>
        <dbReference type="SAM" id="SignalP"/>
    </source>
</evidence>
<protein>
    <submittedName>
        <fullName evidence="3">SGNH/GDSL hydrolase family protein</fullName>
        <ecNumber evidence="3">3.1.-.-</ecNumber>
    </submittedName>
</protein>
<feature type="non-terminal residue" evidence="3">
    <location>
        <position position="290"/>
    </location>
</feature>
<accession>A0ABV1XGR8</accession>
<dbReference type="PANTHER" id="PTHR37981">
    <property type="entry name" value="LIPASE 2"/>
    <property type="match status" value="1"/>
</dbReference>
<dbReference type="InterPro" id="IPR037460">
    <property type="entry name" value="SEST-like"/>
</dbReference>
<proteinExistence type="predicted"/>
<dbReference type="Gene3D" id="3.40.50.1110">
    <property type="entry name" value="SGNH hydrolase"/>
    <property type="match status" value="1"/>
</dbReference>
<feature type="signal peptide" evidence="1">
    <location>
        <begin position="1"/>
        <end position="19"/>
    </location>
</feature>
<evidence type="ECO:0000313" key="4">
    <source>
        <dbReference type="Proteomes" id="UP001474181"/>
    </source>
</evidence>
<dbReference type="InterPro" id="IPR013830">
    <property type="entry name" value="SGNH_hydro"/>
</dbReference>
<dbReference type="PROSITE" id="PS51257">
    <property type="entry name" value="PROKAR_LIPOPROTEIN"/>
    <property type="match status" value="1"/>
</dbReference>
<reference evidence="3 4" key="1">
    <citation type="submission" date="2024-06" db="EMBL/GenBank/DDBJ databases">
        <title>The Natural Products Discovery Center: Release of the First 8490 Sequenced Strains for Exploring Actinobacteria Biosynthetic Diversity.</title>
        <authorList>
            <person name="Kalkreuter E."/>
            <person name="Kautsar S.A."/>
            <person name="Yang D."/>
            <person name="Bader C.D."/>
            <person name="Teijaro C.N."/>
            <person name="Fluegel L."/>
            <person name="Davis C.M."/>
            <person name="Simpson J.R."/>
            <person name="Lauterbach L."/>
            <person name="Steele A.D."/>
            <person name="Gui C."/>
            <person name="Meng S."/>
            <person name="Li G."/>
            <person name="Viehrig K."/>
            <person name="Ye F."/>
            <person name="Su P."/>
            <person name="Kiefer A.F."/>
            <person name="Nichols A."/>
            <person name="Cepeda A.J."/>
            <person name="Yan W."/>
            <person name="Fan B."/>
            <person name="Jiang Y."/>
            <person name="Adhikari A."/>
            <person name="Zheng C.-J."/>
            <person name="Schuster L."/>
            <person name="Cowan T.M."/>
            <person name="Smanski M.J."/>
            <person name="Chevrette M.G."/>
            <person name="De Carvalho L.P.S."/>
            <person name="Shen B."/>
        </authorList>
    </citation>
    <scope>NUCLEOTIDE SEQUENCE [LARGE SCALE GENOMIC DNA]</scope>
    <source>
        <strain evidence="3 4">NPDC000234</strain>
    </source>
</reference>
<dbReference type="Pfam" id="PF13472">
    <property type="entry name" value="Lipase_GDSL_2"/>
    <property type="match status" value="1"/>
</dbReference>
<feature type="chain" id="PRO_5047379126" evidence="1">
    <location>
        <begin position="20"/>
        <end position="290"/>
    </location>
</feature>
<name>A0ABV1XGR8_9ACTN</name>
<gene>
    <name evidence="3" type="ORF">ABT404_53765</name>
</gene>
<dbReference type="CDD" id="cd01823">
    <property type="entry name" value="SEST_like"/>
    <property type="match status" value="1"/>
</dbReference>
<dbReference type="Proteomes" id="UP001474181">
    <property type="component" value="Unassembled WGS sequence"/>
</dbReference>
<dbReference type="GO" id="GO:0016787">
    <property type="term" value="F:hydrolase activity"/>
    <property type="evidence" value="ECO:0007669"/>
    <property type="project" value="UniProtKB-KW"/>
</dbReference>
<organism evidence="3 4">
    <name type="scientific">Streptomyces hyaluromycini</name>
    <dbReference type="NCBI Taxonomy" id="1377993"/>
    <lineage>
        <taxon>Bacteria</taxon>
        <taxon>Bacillati</taxon>
        <taxon>Actinomycetota</taxon>
        <taxon>Actinomycetes</taxon>
        <taxon>Kitasatosporales</taxon>
        <taxon>Streptomycetaceae</taxon>
        <taxon>Streptomyces</taxon>
    </lineage>
</organism>
<sequence>MRTRTGFGLAAVASCLALATAVTVGRGGGGGAGPPLAPPKGPYAALGDSYTAGPRIPGRHGRPAGCERSDHNYPALVAARLGLRAAEFRDVSCSGAVMDDLSGPQSTDDGVNPAQLSAVTRATRLVTLGIGGNDIGFGELITTCVKTGVAYRLEQRIVGGAADGAPCRDRYAADGTDEVDGRIRTAGARLSGVLDDVRRRAPAARVYVVGYPAILPAAGTDCAALGLAPGDVNYLRAKERRFNAVLRERAQAAGVGYVDTYTPSTGRGACADPGVRWIEPLVPAAPAAPV</sequence>
<feature type="domain" description="SGNH hydrolase-type esterase" evidence="2">
    <location>
        <begin position="45"/>
        <end position="279"/>
    </location>
</feature>
<keyword evidence="3" id="KW-0378">Hydrolase</keyword>